<organism evidence="1 2">
    <name type="scientific">Phialemonium atrogriseum</name>
    <dbReference type="NCBI Taxonomy" id="1093897"/>
    <lineage>
        <taxon>Eukaryota</taxon>
        <taxon>Fungi</taxon>
        <taxon>Dikarya</taxon>
        <taxon>Ascomycota</taxon>
        <taxon>Pezizomycotina</taxon>
        <taxon>Sordariomycetes</taxon>
        <taxon>Sordariomycetidae</taxon>
        <taxon>Cephalothecales</taxon>
        <taxon>Cephalothecaceae</taxon>
        <taxon>Phialemonium</taxon>
    </lineage>
</organism>
<dbReference type="AlphaFoldDB" id="A0AAJ0BRM7"/>
<gene>
    <name evidence="1" type="ORF">QBC33DRAFT_564061</name>
</gene>
<protein>
    <submittedName>
        <fullName evidence="1">Uncharacterized protein</fullName>
    </submittedName>
</protein>
<dbReference type="RefSeq" id="XP_060278351.1">
    <property type="nucleotide sequence ID" value="XM_060430332.1"/>
</dbReference>
<proteinExistence type="predicted"/>
<comment type="caution">
    <text evidence="1">The sequence shown here is derived from an EMBL/GenBank/DDBJ whole genome shotgun (WGS) entry which is preliminary data.</text>
</comment>
<accession>A0AAJ0BRM7</accession>
<evidence type="ECO:0000313" key="1">
    <source>
        <dbReference type="EMBL" id="KAK1762138.1"/>
    </source>
</evidence>
<reference evidence="1" key="1">
    <citation type="submission" date="2023-06" db="EMBL/GenBank/DDBJ databases">
        <title>Genome-scale phylogeny and comparative genomics of the fungal order Sordariales.</title>
        <authorList>
            <consortium name="Lawrence Berkeley National Laboratory"/>
            <person name="Hensen N."/>
            <person name="Bonometti L."/>
            <person name="Westerberg I."/>
            <person name="Brannstrom I.O."/>
            <person name="Guillou S."/>
            <person name="Cros-Aarteil S."/>
            <person name="Calhoun S."/>
            <person name="Haridas S."/>
            <person name="Kuo A."/>
            <person name="Mondo S."/>
            <person name="Pangilinan J."/>
            <person name="Riley R."/>
            <person name="Labutti K."/>
            <person name="Andreopoulos B."/>
            <person name="Lipzen A."/>
            <person name="Chen C."/>
            <person name="Yanf M."/>
            <person name="Daum C."/>
            <person name="Ng V."/>
            <person name="Clum A."/>
            <person name="Steindorff A."/>
            <person name="Ohm R."/>
            <person name="Martin F."/>
            <person name="Silar P."/>
            <person name="Natvig D."/>
            <person name="Lalanne C."/>
            <person name="Gautier V."/>
            <person name="Ament-Velasquez S.L."/>
            <person name="Kruys A."/>
            <person name="Hutchinson M.I."/>
            <person name="Powell A.J."/>
            <person name="Barry K."/>
            <person name="Miller A.N."/>
            <person name="Grigoriev I.V."/>
            <person name="Debuchy R."/>
            <person name="Gladieux P."/>
            <person name="Thoren M.H."/>
            <person name="Johannesson H."/>
        </authorList>
    </citation>
    <scope>NUCLEOTIDE SEQUENCE</scope>
    <source>
        <strain evidence="1">8032-3</strain>
    </source>
</reference>
<evidence type="ECO:0000313" key="2">
    <source>
        <dbReference type="Proteomes" id="UP001244011"/>
    </source>
</evidence>
<name>A0AAJ0BRM7_9PEZI</name>
<dbReference type="Proteomes" id="UP001244011">
    <property type="component" value="Unassembled WGS sequence"/>
</dbReference>
<sequence length="126" mass="14166">MEESATAARTALGVLPAGLEAYHCAYEDVIERIEGHIADQVEVASRFSRGYVHLSMLELKDTMVVAVRQTGFDFENPFLVEDLVASCAGLVTIDDNCLTVRLVNYTTQQYFEKTHTHKLPSKWQSR</sequence>
<keyword evidence="2" id="KW-1185">Reference proteome</keyword>
<dbReference type="GeneID" id="85313519"/>
<dbReference type="EMBL" id="MU839042">
    <property type="protein sequence ID" value="KAK1762138.1"/>
    <property type="molecule type" value="Genomic_DNA"/>
</dbReference>